<sequence>FLESVAIELTSFNPNVLYGISYGHDASIEFTDADVVICIGYAREYDFKDNEYLEPFFKEYVLTSKFYGEAIEHYAKRDAKIIVLGNTAATIISKYVKSIPMKNITTLSLVNLNIAAAQIAARAQCLPTEVKNIIIWGSNGSYSFPDCRFIYFTNEKPLTDALKVWINDILPRVIRNVSSRPSLINSIAYAMAEHCKILWNGTPENEWTSMGVLSDLSYSIRSGIFFSYPVICKNRQCEIIQDFDDDRYVRRYIVDLSRLIYREIEIAYEICGLLPNDD</sequence>
<evidence type="ECO:0000313" key="4">
    <source>
        <dbReference type="Proteomes" id="UP000250275"/>
    </source>
</evidence>
<dbReference type="Gene3D" id="3.40.50.720">
    <property type="entry name" value="NAD(P)-binding Rossmann-like Domain"/>
    <property type="match status" value="1"/>
</dbReference>
<organism evidence="3 4">
    <name type="scientific">Eufriesea mexicana</name>
    <dbReference type="NCBI Taxonomy" id="516756"/>
    <lineage>
        <taxon>Eukaryota</taxon>
        <taxon>Metazoa</taxon>
        <taxon>Ecdysozoa</taxon>
        <taxon>Arthropoda</taxon>
        <taxon>Hexapoda</taxon>
        <taxon>Insecta</taxon>
        <taxon>Pterygota</taxon>
        <taxon>Neoptera</taxon>
        <taxon>Endopterygota</taxon>
        <taxon>Hymenoptera</taxon>
        <taxon>Apocrita</taxon>
        <taxon>Aculeata</taxon>
        <taxon>Apoidea</taxon>
        <taxon>Anthophila</taxon>
        <taxon>Apidae</taxon>
        <taxon>Eufriesea</taxon>
    </lineage>
</organism>
<reference evidence="3 4" key="1">
    <citation type="submission" date="2015-07" db="EMBL/GenBank/DDBJ databases">
        <title>The genome of Eufriesea mexicana.</title>
        <authorList>
            <person name="Pan H."/>
            <person name="Kapheim K."/>
        </authorList>
    </citation>
    <scope>NUCLEOTIDE SEQUENCE [LARGE SCALE GENOMIC DNA]</scope>
    <source>
        <strain evidence="3">0111107269</strain>
        <tissue evidence="3">Whole body</tissue>
    </source>
</reference>
<dbReference type="InterPro" id="IPR010945">
    <property type="entry name" value="Malate_DH_type2"/>
</dbReference>
<keyword evidence="1" id="KW-0560">Oxidoreductase</keyword>
<proteinExistence type="predicted"/>
<name>A0A310S5U4_9HYME</name>
<dbReference type="PANTHER" id="PTHR23382">
    <property type="entry name" value="MALATE DEHYDROGENASE"/>
    <property type="match status" value="1"/>
</dbReference>
<feature type="non-terminal residue" evidence="3">
    <location>
        <position position="278"/>
    </location>
</feature>
<dbReference type="AlphaFoldDB" id="A0A310S5U4"/>
<dbReference type="Pfam" id="PF02866">
    <property type="entry name" value="Ldh_1_C"/>
    <property type="match status" value="1"/>
</dbReference>
<dbReference type="Gene3D" id="3.90.110.10">
    <property type="entry name" value="Lactate dehydrogenase/glycoside hydrolase, family 4, C-terminal"/>
    <property type="match status" value="1"/>
</dbReference>
<dbReference type="EMBL" id="KQ769179">
    <property type="protein sequence ID" value="OAD52954.1"/>
    <property type="molecule type" value="Genomic_DNA"/>
</dbReference>
<evidence type="ECO:0000256" key="1">
    <source>
        <dbReference type="ARBA" id="ARBA00023002"/>
    </source>
</evidence>
<dbReference type="Proteomes" id="UP000250275">
    <property type="component" value="Unassembled WGS sequence"/>
</dbReference>
<evidence type="ECO:0000259" key="2">
    <source>
        <dbReference type="Pfam" id="PF02866"/>
    </source>
</evidence>
<dbReference type="SUPFAM" id="SSF56327">
    <property type="entry name" value="LDH C-terminal domain-like"/>
    <property type="match status" value="1"/>
</dbReference>
<dbReference type="GO" id="GO:0016615">
    <property type="term" value="F:malate dehydrogenase activity"/>
    <property type="evidence" value="ECO:0007669"/>
    <property type="project" value="InterPro"/>
</dbReference>
<dbReference type="InterPro" id="IPR022383">
    <property type="entry name" value="Lactate/malate_DH_C"/>
</dbReference>
<dbReference type="GO" id="GO:0016616">
    <property type="term" value="F:oxidoreductase activity, acting on the CH-OH group of donors, NAD or NADP as acceptor"/>
    <property type="evidence" value="ECO:0007669"/>
    <property type="project" value="InterPro"/>
</dbReference>
<dbReference type="OrthoDB" id="4069699at2759"/>
<feature type="non-terminal residue" evidence="3">
    <location>
        <position position="1"/>
    </location>
</feature>
<gene>
    <name evidence="3" type="ORF">WN48_11201</name>
</gene>
<dbReference type="GO" id="GO:0006108">
    <property type="term" value="P:malate metabolic process"/>
    <property type="evidence" value="ECO:0007669"/>
    <property type="project" value="InterPro"/>
</dbReference>
<accession>A0A310S5U4</accession>
<protein>
    <submittedName>
        <fullName evidence="3">Malate dehydrogenase</fullName>
    </submittedName>
</protein>
<dbReference type="InterPro" id="IPR015955">
    <property type="entry name" value="Lactate_DH/Glyco_Ohase_4_C"/>
</dbReference>
<keyword evidence="4" id="KW-1185">Reference proteome</keyword>
<evidence type="ECO:0000313" key="3">
    <source>
        <dbReference type="EMBL" id="OAD52954.1"/>
    </source>
</evidence>
<feature type="domain" description="Lactate/malate dehydrogenase C-terminal" evidence="2">
    <location>
        <begin position="117"/>
        <end position="237"/>
    </location>
</feature>